<dbReference type="PROSITE" id="PS00107">
    <property type="entry name" value="PROTEIN_KINASE_ATP"/>
    <property type="match status" value="1"/>
</dbReference>
<keyword evidence="3 4" id="KW-0067">ATP-binding</keyword>
<dbReference type="EMBL" id="JAKNSF020000004">
    <property type="protein sequence ID" value="KAK7739603.1"/>
    <property type="molecule type" value="Genomic_DNA"/>
</dbReference>
<dbReference type="InterPro" id="IPR008271">
    <property type="entry name" value="Ser/Thr_kinase_AS"/>
</dbReference>
<comment type="caution">
    <text evidence="8">The sequence shown here is derived from an EMBL/GenBank/DDBJ whole genome shotgun (WGS) entry which is preliminary data.</text>
</comment>
<gene>
    <name evidence="8" type="ORF">SLS63_001949</name>
</gene>
<dbReference type="Gene3D" id="1.10.510.10">
    <property type="entry name" value="Transferase(Phosphotransferase) domain 1"/>
    <property type="match status" value="1"/>
</dbReference>
<feature type="domain" description="Protein kinase" evidence="7">
    <location>
        <begin position="156"/>
        <end position="436"/>
    </location>
</feature>
<keyword evidence="5" id="KW-0723">Serine/threonine-protein kinase</keyword>
<dbReference type="PROSITE" id="PS00108">
    <property type="entry name" value="PROTEIN_KINASE_ST"/>
    <property type="match status" value="1"/>
</dbReference>
<evidence type="ECO:0000256" key="3">
    <source>
        <dbReference type="ARBA" id="ARBA00022840"/>
    </source>
</evidence>
<dbReference type="InterPro" id="IPR011009">
    <property type="entry name" value="Kinase-like_dom_sf"/>
</dbReference>
<accession>A0ABR1PLN9</accession>
<dbReference type="Proteomes" id="UP001430848">
    <property type="component" value="Unassembled WGS sequence"/>
</dbReference>
<dbReference type="InterPro" id="IPR017441">
    <property type="entry name" value="Protein_kinase_ATP_BS"/>
</dbReference>
<dbReference type="InterPro" id="IPR000253">
    <property type="entry name" value="FHA_dom"/>
</dbReference>
<comment type="similarity">
    <text evidence="1">Belongs to the protein kinase superfamily. CAMK Ser/Thr protein kinase family. CHEK2 subfamily.</text>
</comment>
<dbReference type="CDD" id="cd22670">
    <property type="entry name" value="FHA_MEK1-like"/>
    <property type="match status" value="1"/>
</dbReference>
<name>A0ABR1PLN9_DIAER</name>
<proteinExistence type="inferred from homology"/>
<dbReference type="InterPro" id="IPR008984">
    <property type="entry name" value="SMAD_FHA_dom_sf"/>
</dbReference>
<dbReference type="SMART" id="SM00240">
    <property type="entry name" value="FHA"/>
    <property type="match status" value="1"/>
</dbReference>
<evidence type="ECO:0000256" key="4">
    <source>
        <dbReference type="PROSITE-ProRule" id="PRU10141"/>
    </source>
</evidence>
<dbReference type="Gene3D" id="3.30.200.20">
    <property type="entry name" value="Phosphorylase Kinase, domain 1"/>
    <property type="match status" value="1"/>
</dbReference>
<dbReference type="SUPFAM" id="SSF49879">
    <property type="entry name" value="SMAD/FHA domain"/>
    <property type="match status" value="1"/>
</dbReference>
<evidence type="ECO:0000259" key="7">
    <source>
        <dbReference type="PROSITE" id="PS50011"/>
    </source>
</evidence>
<reference evidence="8 9" key="1">
    <citation type="submission" date="2024-02" db="EMBL/GenBank/DDBJ databases">
        <title>De novo assembly and annotation of 12 fungi associated with fruit tree decline syndrome in Ontario, Canada.</title>
        <authorList>
            <person name="Sulman M."/>
            <person name="Ellouze W."/>
            <person name="Ilyukhin E."/>
        </authorList>
    </citation>
    <scope>NUCLEOTIDE SEQUENCE [LARGE SCALE GENOMIC DNA]</scope>
    <source>
        <strain evidence="8 9">M169</strain>
    </source>
</reference>
<keyword evidence="5" id="KW-0808">Transferase</keyword>
<evidence type="ECO:0000256" key="5">
    <source>
        <dbReference type="RuleBase" id="RU000304"/>
    </source>
</evidence>
<dbReference type="Gene3D" id="2.60.200.20">
    <property type="match status" value="1"/>
</dbReference>
<dbReference type="SMART" id="SM00220">
    <property type="entry name" value="S_TKc"/>
    <property type="match status" value="1"/>
</dbReference>
<evidence type="ECO:0000259" key="6">
    <source>
        <dbReference type="PROSITE" id="PS50006"/>
    </source>
</evidence>
<evidence type="ECO:0000256" key="2">
    <source>
        <dbReference type="ARBA" id="ARBA00022741"/>
    </source>
</evidence>
<protein>
    <submittedName>
        <fullName evidence="8">Uncharacterized protein</fullName>
    </submittedName>
</protein>
<evidence type="ECO:0000313" key="9">
    <source>
        <dbReference type="Proteomes" id="UP001430848"/>
    </source>
</evidence>
<dbReference type="Pfam" id="PF00498">
    <property type="entry name" value="FHA"/>
    <property type="match status" value="1"/>
</dbReference>
<keyword evidence="5" id="KW-0418">Kinase</keyword>
<dbReference type="InterPro" id="IPR000719">
    <property type="entry name" value="Prot_kinase_dom"/>
</dbReference>
<sequence length="498" mass="55634">MAPCDTQTPNPPGVVVQIKVEIKHPGGEIEKDTISLGANDDWRVGRDENHNDIAIDDPFVSRLQLEFYTVIFDEEHYPMIYVRDRGSTSGTYVNGKLIGGREEDDDKVSPGRILRHGDVVSVGEDVKFEVVHPFIPKLRLNEVQTKEVLQFHDKYAVTNFTIGSGASAQVNLAIDEETGNYVVCKIYNLESLRLRGFSAVIQRLVQETHVRSQIEHPNLASFRGAYKSSSNLYVFEDLAAGGDLFTLTERCRSPMSEIEVRWLIRQVVTGAGYMHTKGLVHRDLKLENILCATTPSASHRIVITDFGHTCLVGDRSMTGVCGTRGWQAPEIISTKTWAGPPADIWSIGVLAIYLLCGKDRCSSLDDLEIFAECYALYPRRNVNEPTQELGKIFEEVAKIRSGAHVSKAGKDFIRRCFQTKPERRITAAGALKHPWLCEPEEDLEIFRGLERVTANSWKPRAVTPKACEILNQVDAEKTVADGKMESLVSPFFPCKLVA</sequence>
<organism evidence="8 9">
    <name type="scientific">Diaporthe eres</name>
    <name type="common">Phomopsis oblonga</name>
    <dbReference type="NCBI Taxonomy" id="83184"/>
    <lineage>
        <taxon>Eukaryota</taxon>
        <taxon>Fungi</taxon>
        <taxon>Dikarya</taxon>
        <taxon>Ascomycota</taxon>
        <taxon>Pezizomycotina</taxon>
        <taxon>Sordariomycetes</taxon>
        <taxon>Sordariomycetidae</taxon>
        <taxon>Diaporthales</taxon>
        <taxon>Diaporthaceae</taxon>
        <taxon>Diaporthe</taxon>
        <taxon>Diaporthe eres species complex</taxon>
    </lineage>
</organism>
<dbReference type="PROSITE" id="PS50011">
    <property type="entry name" value="PROTEIN_KINASE_DOM"/>
    <property type="match status" value="1"/>
</dbReference>
<dbReference type="Pfam" id="PF00069">
    <property type="entry name" value="Pkinase"/>
    <property type="match status" value="1"/>
</dbReference>
<evidence type="ECO:0000313" key="8">
    <source>
        <dbReference type="EMBL" id="KAK7739603.1"/>
    </source>
</evidence>
<dbReference type="PANTHER" id="PTHR24347">
    <property type="entry name" value="SERINE/THREONINE-PROTEIN KINASE"/>
    <property type="match status" value="1"/>
</dbReference>
<feature type="domain" description="FHA" evidence="6">
    <location>
        <begin position="42"/>
        <end position="98"/>
    </location>
</feature>
<keyword evidence="2 4" id="KW-0547">Nucleotide-binding</keyword>
<dbReference type="SUPFAM" id="SSF56112">
    <property type="entry name" value="Protein kinase-like (PK-like)"/>
    <property type="match status" value="1"/>
</dbReference>
<evidence type="ECO:0000256" key="1">
    <source>
        <dbReference type="ARBA" id="ARBA00005575"/>
    </source>
</evidence>
<dbReference type="PROSITE" id="PS50006">
    <property type="entry name" value="FHA_DOMAIN"/>
    <property type="match status" value="1"/>
</dbReference>
<feature type="binding site" evidence="4">
    <location>
        <position position="185"/>
    </location>
    <ligand>
        <name>ATP</name>
        <dbReference type="ChEBI" id="CHEBI:30616"/>
    </ligand>
</feature>
<keyword evidence="9" id="KW-1185">Reference proteome</keyword>